<protein>
    <submittedName>
        <fullName evidence="1">Uncharacterized protein</fullName>
    </submittedName>
</protein>
<gene>
    <name evidence="1" type="ORF">OOU_Y34scaffold00033g50</name>
</gene>
<organism evidence="1">
    <name type="scientific">Pyricularia oryzae (strain Y34)</name>
    <name type="common">Rice blast fungus</name>
    <name type="synonym">Magnaporthe oryzae</name>
    <dbReference type="NCBI Taxonomy" id="1143189"/>
    <lineage>
        <taxon>Eukaryota</taxon>
        <taxon>Fungi</taxon>
        <taxon>Dikarya</taxon>
        <taxon>Ascomycota</taxon>
        <taxon>Pezizomycotina</taxon>
        <taxon>Sordariomycetes</taxon>
        <taxon>Sordariomycetidae</taxon>
        <taxon>Magnaporthales</taxon>
        <taxon>Pyriculariaceae</taxon>
        <taxon>Pyricularia</taxon>
    </lineage>
</organism>
<proteinExistence type="predicted"/>
<sequence length="122" mass="13573">MLLLIKACKACTAMAPYRGKWRTVMAYYWPLETQNPANGSRLIWPTNSNSGGGAGCDAKSSAHVNDVVRARKEKQERIHTHPPTYIYYLPTFGYIIPQAACALFGQPASAFGRRKKKVPSKK</sequence>
<dbReference type="Proteomes" id="UP000011086">
    <property type="component" value="Unassembled WGS sequence"/>
</dbReference>
<evidence type="ECO:0000313" key="1">
    <source>
        <dbReference type="EMBL" id="ELQ44985.1"/>
    </source>
</evidence>
<accession>A0AA97PAF4</accession>
<name>A0AA97PAF4_PYRO3</name>
<dbReference type="EMBL" id="JH793622">
    <property type="protein sequence ID" value="ELQ44985.1"/>
    <property type="molecule type" value="Genomic_DNA"/>
</dbReference>
<dbReference type="AlphaFoldDB" id="A0AA97PAF4"/>
<reference evidence="1" key="1">
    <citation type="journal article" date="2012" name="PLoS Genet.">
        <title>Comparative analysis of the genomes of two field isolates of the rice blast fungus Magnaporthe oryzae.</title>
        <authorList>
            <person name="Xue M."/>
            <person name="Yang J."/>
            <person name="Li Z."/>
            <person name="Hu S."/>
            <person name="Yao N."/>
            <person name="Dean R.A."/>
            <person name="Zhao W."/>
            <person name="Shen M."/>
            <person name="Zhang H."/>
            <person name="Li C."/>
            <person name="Liu L."/>
            <person name="Cao L."/>
            <person name="Xu X."/>
            <person name="Xing Y."/>
            <person name="Hsiang T."/>
            <person name="Zhang Z."/>
            <person name="Xu J.R."/>
            <person name="Peng Y.L."/>
        </authorList>
    </citation>
    <scope>NUCLEOTIDE SEQUENCE</scope>
    <source>
        <strain evidence="1">Y34</strain>
    </source>
</reference>